<feature type="region of interest" description="Disordered" evidence="1">
    <location>
        <begin position="86"/>
        <end position="111"/>
    </location>
</feature>
<feature type="compositionally biased region" description="Low complexity" evidence="1">
    <location>
        <begin position="92"/>
        <end position="109"/>
    </location>
</feature>
<comment type="caution">
    <text evidence="2">The sequence shown here is derived from an EMBL/GenBank/DDBJ whole genome shotgun (WGS) entry which is preliminary data.</text>
</comment>
<evidence type="ECO:0000256" key="1">
    <source>
        <dbReference type="SAM" id="MobiDB-lite"/>
    </source>
</evidence>
<dbReference type="Gene3D" id="3.40.50.1000">
    <property type="entry name" value="HAD superfamily/HAD-like"/>
    <property type="match status" value="1"/>
</dbReference>
<dbReference type="InterPro" id="IPR023214">
    <property type="entry name" value="HAD_sf"/>
</dbReference>
<feature type="region of interest" description="Disordered" evidence="1">
    <location>
        <begin position="128"/>
        <end position="152"/>
    </location>
</feature>
<feature type="compositionally biased region" description="Low complexity" evidence="1">
    <location>
        <begin position="128"/>
        <end position="141"/>
    </location>
</feature>
<dbReference type="Proteomes" id="UP001295423">
    <property type="component" value="Unassembled WGS sequence"/>
</dbReference>
<dbReference type="AlphaFoldDB" id="A0AAD2JM17"/>
<protein>
    <submittedName>
        <fullName evidence="2">Uncharacterized protein</fullName>
    </submittedName>
</protein>
<evidence type="ECO:0000313" key="2">
    <source>
        <dbReference type="EMBL" id="CAJ1962435.1"/>
    </source>
</evidence>
<reference evidence="2" key="1">
    <citation type="submission" date="2023-08" db="EMBL/GenBank/DDBJ databases">
        <authorList>
            <person name="Audoor S."/>
            <person name="Bilcke G."/>
        </authorList>
    </citation>
    <scope>NUCLEOTIDE SEQUENCE</scope>
</reference>
<accession>A0AAD2JM17</accession>
<gene>
    <name evidence="2" type="ORF">CYCCA115_LOCUS19686</name>
</gene>
<keyword evidence="3" id="KW-1185">Reference proteome</keyword>
<organism evidence="2 3">
    <name type="scientific">Cylindrotheca closterium</name>
    <dbReference type="NCBI Taxonomy" id="2856"/>
    <lineage>
        <taxon>Eukaryota</taxon>
        <taxon>Sar</taxon>
        <taxon>Stramenopiles</taxon>
        <taxon>Ochrophyta</taxon>
        <taxon>Bacillariophyta</taxon>
        <taxon>Bacillariophyceae</taxon>
        <taxon>Bacillariophycidae</taxon>
        <taxon>Bacillariales</taxon>
        <taxon>Bacillariaceae</taxon>
        <taxon>Cylindrotheca</taxon>
    </lineage>
</organism>
<sequence length="366" mass="39252">MSAAATMRRSMNGAAVIISRPLPGSSFSIHQIRCFGIGRMIDMGGMPSGSSDNSILRPVKNASKNSKLQAVAFDFETLTTFGKDQVQDNKKSNANATTSTAPIPSSSSIQPDASRIEQVASLLNVDLPGTATASSSSTQSSTPPPPPTPKASWEINQDVRAKYAKKLQGGIAGIELAKHQVASDLAKGDAPGHLQARKLAMASGGDNASKWMAMSGTGILLSYLSHRSIHLALLPNPINQKDNNTMNHQVLQSMQSLKRQLKDVVIDCIVDPTQVAAQGSADNYQSLLEDQLMDHLQIHPNKILVVSDKDPYLKAAKELGMLTCRLQQPNARRGNVSAHFNIPSLDQVQEVVNEINGISFNAVLNR</sequence>
<proteinExistence type="predicted"/>
<evidence type="ECO:0000313" key="3">
    <source>
        <dbReference type="Proteomes" id="UP001295423"/>
    </source>
</evidence>
<name>A0AAD2JM17_9STRA</name>
<dbReference type="EMBL" id="CAKOGP040002103">
    <property type="protein sequence ID" value="CAJ1962435.1"/>
    <property type="molecule type" value="Genomic_DNA"/>
</dbReference>